<comment type="subcellular location">
    <subcellularLocation>
        <location evidence="1">Cell membrane</location>
        <topology evidence="1">Multi-pass membrane protein</topology>
    </subcellularLocation>
</comment>
<evidence type="ECO:0000256" key="4">
    <source>
        <dbReference type="ARBA" id="ARBA00022692"/>
    </source>
</evidence>
<keyword evidence="4 7" id="KW-0812">Transmembrane</keyword>
<dbReference type="GO" id="GO:0005886">
    <property type="term" value="C:plasma membrane"/>
    <property type="evidence" value="ECO:0007669"/>
    <property type="project" value="UniProtKB-SubCell"/>
</dbReference>
<evidence type="ECO:0000256" key="2">
    <source>
        <dbReference type="ARBA" id="ARBA00008929"/>
    </source>
</evidence>
<dbReference type="EMBL" id="VDCH01000007">
    <property type="protein sequence ID" value="TNJ39308.1"/>
    <property type="molecule type" value="Genomic_DNA"/>
</dbReference>
<keyword evidence="9" id="KW-1185">Reference proteome</keyword>
<evidence type="ECO:0000256" key="3">
    <source>
        <dbReference type="ARBA" id="ARBA00022475"/>
    </source>
</evidence>
<keyword evidence="3" id="KW-1003">Cell membrane</keyword>
<organism evidence="8 9">
    <name type="scientific">Chlorobaculum thiosulfatiphilum</name>
    <name type="common">Chlorobium limicola f.sp. thiosulfatophilum</name>
    <dbReference type="NCBI Taxonomy" id="115852"/>
    <lineage>
        <taxon>Bacteria</taxon>
        <taxon>Pseudomonadati</taxon>
        <taxon>Chlorobiota</taxon>
        <taxon>Chlorobiia</taxon>
        <taxon>Chlorobiales</taxon>
        <taxon>Chlorobiaceae</taxon>
        <taxon>Chlorobaculum</taxon>
    </lineage>
</organism>
<dbReference type="Pfam" id="PF03916">
    <property type="entry name" value="NrfD"/>
    <property type="match status" value="1"/>
</dbReference>
<dbReference type="OrthoDB" id="9768846at2"/>
<feature type="transmembrane region" description="Helical" evidence="7">
    <location>
        <begin position="206"/>
        <end position="226"/>
    </location>
</feature>
<dbReference type="Gene3D" id="1.20.1630.10">
    <property type="entry name" value="Formate dehydrogenase/DMSO reductase domain"/>
    <property type="match status" value="1"/>
</dbReference>
<dbReference type="InterPro" id="IPR052049">
    <property type="entry name" value="Electron_transfer_protein"/>
</dbReference>
<feature type="transmembrane region" description="Helical" evidence="7">
    <location>
        <begin position="83"/>
        <end position="108"/>
    </location>
</feature>
<name>A0A5C4S861_CHLTI</name>
<feature type="transmembrane region" description="Helical" evidence="7">
    <location>
        <begin position="238"/>
        <end position="264"/>
    </location>
</feature>
<dbReference type="PANTHER" id="PTHR34856:SF2">
    <property type="entry name" value="PROTEIN NRFD"/>
    <property type="match status" value="1"/>
</dbReference>
<comment type="caution">
    <text evidence="8">The sequence shown here is derived from an EMBL/GenBank/DDBJ whole genome shotgun (WGS) entry which is preliminary data.</text>
</comment>
<sequence>MTFVHQEVWHWQIATYLFLGGLGGATFAISAIIHLFEGCDRKMVSVAVMSSIAFLVIGTVFLLADMLQPLKAIYALTNPKSWIFWGVVFINFYFIAAITYVIPLLEAWPKLEPFIRKIPEPILGLLERFNNLAALGGSAAGFLVAIYTGLLISAAPAINFWNTPALPLLFVISGFSTGAAFLLLLSTFSDNEGAHKIASRLEQLDAVLIVTELIILGAYFNFAMFLPTGARASAEFLFHSPVFIAGFFVAGLIVPLAIETYSIFFRGHGNEGRKSALPILVASSLVLVGGYLLRIYVLKAGMFQFPW</sequence>
<keyword evidence="6 7" id="KW-0472">Membrane</keyword>
<accession>A0A5C4S861</accession>
<dbReference type="RefSeq" id="WP_129052221.1">
    <property type="nucleotide sequence ID" value="NZ_VDCH01000007.1"/>
</dbReference>
<dbReference type="Proteomes" id="UP000308271">
    <property type="component" value="Unassembled WGS sequence"/>
</dbReference>
<evidence type="ECO:0000256" key="7">
    <source>
        <dbReference type="SAM" id="Phobius"/>
    </source>
</evidence>
<feature type="transmembrane region" description="Helical" evidence="7">
    <location>
        <begin position="129"/>
        <end position="153"/>
    </location>
</feature>
<dbReference type="InterPro" id="IPR005614">
    <property type="entry name" value="NrfD-like"/>
</dbReference>
<comment type="similarity">
    <text evidence="2">Belongs to the NrfD family.</text>
</comment>
<proteinExistence type="inferred from homology"/>
<dbReference type="AlphaFoldDB" id="A0A5C4S861"/>
<feature type="transmembrane region" description="Helical" evidence="7">
    <location>
        <begin position="276"/>
        <end position="297"/>
    </location>
</feature>
<feature type="transmembrane region" description="Helical" evidence="7">
    <location>
        <begin position="43"/>
        <end position="63"/>
    </location>
</feature>
<protein>
    <submittedName>
        <fullName evidence="8">Polysulfide reductase</fullName>
    </submittedName>
</protein>
<keyword evidence="5 7" id="KW-1133">Transmembrane helix</keyword>
<feature type="transmembrane region" description="Helical" evidence="7">
    <location>
        <begin position="13"/>
        <end position="36"/>
    </location>
</feature>
<gene>
    <name evidence="8" type="ORF">FGF66_05100</name>
</gene>
<reference evidence="8 9" key="1">
    <citation type="submission" date="2019-05" db="EMBL/GenBank/DDBJ databases">
        <title>Draft Whole-Genome sequence of the green sulfur bacterium Chlorobaculum thiosulfatiphilum DSM 249.</title>
        <authorList>
            <person name="Meyer T.E."/>
            <person name="Kyndt J.A."/>
        </authorList>
    </citation>
    <scope>NUCLEOTIDE SEQUENCE [LARGE SCALE GENOMIC DNA]</scope>
    <source>
        <strain evidence="8 9">DSM 249</strain>
    </source>
</reference>
<evidence type="ECO:0000313" key="8">
    <source>
        <dbReference type="EMBL" id="TNJ39308.1"/>
    </source>
</evidence>
<evidence type="ECO:0000256" key="1">
    <source>
        <dbReference type="ARBA" id="ARBA00004651"/>
    </source>
</evidence>
<feature type="transmembrane region" description="Helical" evidence="7">
    <location>
        <begin position="165"/>
        <end position="185"/>
    </location>
</feature>
<dbReference type="PANTHER" id="PTHR34856">
    <property type="entry name" value="PROTEIN NRFD"/>
    <property type="match status" value="1"/>
</dbReference>
<evidence type="ECO:0000256" key="6">
    <source>
        <dbReference type="ARBA" id="ARBA00023136"/>
    </source>
</evidence>
<evidence type="ECO:0000256" key="5">
    <source>
        <dbReference type="ARBA" id="ARBA00022989"/>
    </source>
</evidence>
<evidence type="ECO:0000313" key="9">
    <source>
        <dbReference type="Proteomes" id="UP000308271"/>
    </source>
</evidence>